<name>A0A840IYX4_9PSEU</name>
<feature type="chain" id="PRO_5032666584" evidence="2">
    <location>
        <begin position="28"/>
        <end position="299"/>
    </location>
</feature>
<proteinExistence type="predicted"/>
<organism evidence="3 4">
    <name type="scientific">Amycolatopsis jiangsuensis</name>
    <dbReference type="NCBI Taxonomy" id="1181879"/>
    <lineage>
        <taxon>Bacteria</taxon>
        <taxon>Bacillati</taxon>
        <taxon>Actinomycetota</taxon>
        <taxon>Actinomycetes</taxon>
        <taxon>Pseudonocardiales</taxon>
        <taxon>Pseudonocardiaceae</taxon>
        <taxon>Amycolatopsis</taxon>
    </lineage>
</organism>
<evidence type="ECO:0000313" key="4">
    <source>
        <dbReference type="Proteomes" id="UP000581769"/>
    </source>
</evidence>
<sequence>MSRKRTLLSGVLFVPLCLALTGTAAVAAEPAHTLPLTTGWWPGGASSQEDSAVYAGIGGAGVLHQESGTDGWGNVWNEQHGSVAGIGGAAVLHGESEASGRGDSRPTATTDPARSASATRPAGTSRSASAPAVDQGSASAPVAAPVRAKVAKRHAAPAKSEPALRRKEAVTPVKKAAPAHAVSAAEPRTTKAGHQRSGTRPDRASRHVQDSSSYHQGTTSAGPAGAASSNVASSAGRDYAAYAASSLTAGPEGATSSGTSALAVPGAAAFRTWDVAAGPTGAYSHSTETSTGVGGHDVD</sequence>
<evidence type="ECO:0000313" key="3">
    <source>
        <dbReference type="EMBL" id="MBB4686893.1"/>
    </source>
</evidence>
<feature type="compositionally biased region" description="Low complexity" evidence="1">
    <location>
        <begin position="220"/>
        <end position="231"/>
    </location>
</feature>
<dbReference type="EMBL" id="JACHMG010000001">
    <property type="protein sequence ID" value="MBB4686893.1"/>
    <property type="molecule type" value="Genomic_DNA"/>
</dbReference>
<accession>A0A840IYX4</accession>
<feature type="signal peptide" evidence="2">
    <location>
        <begin position="1"/>
        <end position="27"/>
    </location>
</feature>
<feature type="region of interest" description="Disordered" evidence="1">
    <location>
        <begin position="278"/>
        <end position="299"/>
    </location>
</feature>
<feature type="compositionally biased region" description="Basic and acidic residues" evidence="1">
    <location>
        <begin position="199"/>
        <end position="209"/>
    </location>
</feature>
<feature type="compositionally biased region" description="Low complexity" evidence="1">
    <location>
        <begin position="137"/>
        <end position="148"/>
    </location>
</feature>
<dbReference type="Proteomes" id="UP000581769">
    <property type="component" value="Unassembled WGS sequence"/>
</dbReference>
<protein>
    <submittedName>
        <fullName evidence="3">Uncharacterized protein</fullName>
    </submittedName>
</protein>
<reference evidence="3 4" key="1">
    <citation type="submission" date="2020-08" db="EMBL/GenBank/DDBJ databases">
        <title>Sequencing the genomes of 1000 actinobacteria strains.</title>
        <authorList>
            <person name="Klenk H.-P."/>
        </authorList>
    </citation>
    <scope>NUCLEOTIDE SEQUENCE [LARGE SCALE GENOMIC DNA]</scope>
    <source>
        <strain evidence="3 4">DSM 45859</strain>
    </source>
</reference>
<evidence type="ECO:0000256" key="1">
    <source>
        <dbReference type="SAM" id="MobiDB-lite"/>
    </source>
</evidence>
<feature type="compositionally biased region" description="Polar residues" evidence="1">
    <location>
        <begin position="210"/>
        <end position="219"/>
    </location>
</feature>
<evidence type="ECO:0000256" key="2">
    <source>
        <dbReference type="SAM" id="SignalP"/>
    </source>
</evidence>
<dbReference type="AlphaFoldDB" id="A0A840IYX4"/>
<keyword evidence="4" id="KW-1185">Reference proteome</keyword>
<dbReference type="RefSeq" id="WP_184781680.1">
    <property type="nucleotide sequence ID" value="NZ_JACHMG010000001.1"/>
</dbReference>
<keyword evidence="2" id="KW-0732">Signal</keyword>
<comment type="caution">
    <text evidence="3">The sequence shown here is derived from an EMBL/GenBank/DDBJ whole genome shotgun (WGS) entry which is preliminary data.</text>
</comment>
<feature type="region of interest" description="Disordered" evidence="1">
    <location>
        <begin position="96"/>
        <end position="231"/>
    </location>
</feature>
<feature type="compositionally biased region" description="Low complexity" evidence="1">
    <location>
        <begin position="170"/>
        <end position="187"/>
    </location>
</feature>
<gene>
    <name evidence="3" type="ORF">BJY18_004378</name>
</gene>
<feature type="compositionally biased region" description="Polar residues" evidence="1">
    <location>
        <begin position="106"/>
        <end position="128"/>
    </location>
</feature>